<dbReference type="Pfam" id="PF10040">
    <property type="entry name" value="CRISPR_Cas6"/>
    <property type="match status" value="1"/>
</dbReference>
<dbReference type="RefSeq" id="WP_179906845.1">
    <property type="nucleotide sequence ID" value="NZ_JACBXS010000031.1"/>
</dbReference>
<dbReference type="InterPro" id="IPR019267">
    <property type="entry name" value="CRISPR-assoc_Cas6_C"/>
</dbReference>
<gene>
    <name evidence="2" type="primary">cas6</name>
    <name evidence="2" type="ORF">HUK65_13720</name>
</gene>
<dbReference type="EMBL" id="JACBXS010000031">
    <property type="protein sequence ID" value="NYS26048.1"/>
    <property type="molecule type" value="Genomic_DNA"/>
</dbReference>
<keyword evidence="3" id="KW-1185">Reference proteome</keyword>
<organism evidence="2 3">
    <name type="scientific">Rhabdonatronobacter sediminivivens</name>
    <dbReference type="NCBI Taxonomy" id="2743469"/>
    <lineage>
        <taxon>Bacteria</taxon>
        <taxon>Pseudomonadati</taxon>
        <taxon>Pseudomonadota</taxon>
        <taxon>Alphaproteobacteria</taxon>
        <taxon>Rhodobacterales</taxon>
        <taxon>Paracoccaceae</taxon>
        <taxon>Rhabdonatronobacter</taxon>
    </lineage>
</organism>
<name>A0A7Z0L1S0_9RHOB</name>
<proteinExistence type="predicted"/>
<evidence type="ECO:0000313" key="2">
    <source>
        <dbReference type="EMBL" id="NYS26048.1"/>
    </source>
</evidence>
<evidence type="ECO:0000313" key="3">
    <source>
        <dbReference type="Proteomes" id="UP000529417"/>
    </source>
</evidence>
<feature type="domain" description="CRISPR-associated protein Cas6 C-terminal" evidence="1">
    <location>
        <begin position="149"/>
        <end position="266"/>
    </location>
</feature>
<protein>
    <submittedName>
        <fullName evidence="2">CRISPR system precrRNA processing endoribonuclease RAMP protein Cas6</fullName>
    </submittedName>
</protein>
<comment type="caution">
    <text evidence="2">The sequence shown here is derived from an EMBL/GenBank/DDBJ whole genome shotgun (WGS) entry which is preliminary data.</text>
</comment>
<accession>A0A7Z0L1S0</accession>
<dbReference type="Proteomes" id="UP000529417">
    <property type="component" value="Unassembled WGS sequence"/>
</dbReference>
<reference evidence="2 3" key="1">
    <citation type="journal article" date="2000" name="Arch. Microbiol.">
        <title>Rhodobaca bogoriensis gen. nov. and sp. nov., an alkaliphilic purple nonsulfur bacterium from African Rift Valley soda lakes.</title>
        <authorList>
            <person name="Milford A.D."/>
            <person name="Achenbach L.A."/>
            <person name="Jung D.O."/>
            <person name="Madigan M.T."/>
        </authorList>
    </citation>
    <scope>NUCLEOTIDE SEQUENCE [LARGE SCALE GENOMIC DNA]</scope>
    <source>
        <strain evidence="2 3">2376</strain>
    </source>
</reference>
<dbReference type="AlphaFoldDB" id="A0A7Z0L1S0"/>
<sequence length="272" mass="29133">MSAQGNAIEWARVQVSATSPEPLRDSVTLPDRIRGALGRALADHKTHRDAAALHRILFGAVAQDGSSLRPFTIQCDSRGGRTEVTLNLLGGAASLLDAAGAGLVAALQGGIRVAPNNKRRALLQCEDPVFERHVGFTPCGPGSATRLHIRLVTPLLLRHGRHGVAGSLDPLPHVIARRLHWLSRLWTDTGVDVTSPGPLSQGLRVHEARLHPVNYQRYSRTHPEGMQFVMLGGSIVFIGNPMPFMPLLAFAEVFHAGSMTAQGAGRLCCAVS</sequence>
<evidence type="ECO:0000259" key="1">
    <source>
        <dbReference type="Pfam" id="PF10040"/>
    </source>
</evidence>